<name>A0A0F9C2Z3_9ZZZZ</name>
<gene>
    <name evidence="14" type="ORF">LCGC14_2453520</name>
</gene>
<feature type="non-terminal residue" evidence="14">
    <location>
        <position position="486"/>
    </location>
</feature>
<dbReference type="PANTHER" id="PTHR30627">
    <property type="entry name" value="PEPTIDOGLYCAN D,D-TRANSPEPTIDASE"/>
    <property type="match status" value="1"/>
</dbReference>
<dbReference type="SUPFAM" id="SSF56519">
    <property type="entry name" value="Penicillin binding protein dimerisation domain"/>
    <property type="match status" value="1"/>
</dbReference>
<keyword evidence="9" id="KW-0961">Cell wall biogenesis/degradation</keyword>
<dbReference type="GO" id="GO:0005886">
    <property type="term" value="C:plasma membrane"/>
    <property type="evidence" value="ECO:0007669"/>
    <property type="project" value="UniProtKB-SubCell"/>
</dbReference>
<dbReference type="GO" id="GO:0008360">
    <property type="term" value="P:regulation of cell shape"/>
    <property type="evidence" value="ECO:0007669"/>
    <property type="project" value="UniProtKB-KW"/>
</dbReference>
<evidence type="ECO:0000256" key="6">
    <source>
        <dbReference type="ARBA" id="ARBA00022984"/>
    </source>
</evidence>
<evidence type="ECO:0000259" key="12">
    <source>
        <dbReference type="Pfam" id="PF00905"/>
    </source>
</evidence>
<dbReference type="InterPro" id="IPR005311">
    <property type="entry name" value="PBP_dimer"/>
</dbReference>
<evidence type="ECO:0000256" key="11">
    <source>
        <dbReference type="SAM" id="Phobius"/>
    </source>
</evidence>
<keyword evidence="4 11" id="KW-0812">Transmembrane</keyword>
<keyword evidence="6" id="KW-0573">Peptidoglycan synthesis</keyword>
<evidence type="ECO:0000256" key="9">
    <source>
        <dbReference type="ARBA" id="ARBA00023316"/>
    </source>
</evidence>
<dbReference type="GO" id="GO:0008658">
    <property type="term" value="F:penicillin binding"/>
    <property type="evidence" value="ECO:0007669"/>
    <property type="project" value="InterPro"/>
</dbReference>
<evidence type="ECO:0000256" key="1">
    <source>
        <dbReference type="ARBA" id="ARBA00004167"/>
    </source>
</evidence>
<reference evidence="14" key="1">
    <citation type="journal article" date="2015" name="Nature">
        <title>Complex archaea that bridge the gap between prokaryotes and eukaryotes.</title>
        <authorList>
            <person name="Spang A."/>
            <person name="Saw J.H."/>
            <person name="Jorgensen S.L."/>
            <person name="Zaremba-Niedzwiedzka K."/>
            <person name="Martijn J."/>
            <person name="Lind A.E."/>
            <person name="van Eijk R."/>
            <person name="Schleper C."/>
            <person name="Guy L."/>
            <person name="Ettema T.J."/>
        </authorList>
    </citation>
    <scope>NUCLEOTIDE SEQUENCE</scope>
</reference>
<dbReference type="Pfam" id="PF03717">
    <property type="entry name" value="PBP_dimer"/>
    <property type="match status" value="1"/>
</dbReference>
<feature type="region of interest" description="Disordered" evidence="10">
    <location>
        <begin position="1"/>
        <end position="21"/>
    </location>
</feature>
<dbReference type="SUPFAM" id="SSF56601">
    <property type="entry name" value="beta-lactamase/transpeptidase-like"/>
    <property type="match status" value="1"/>
</dbReference>
<dbReference type="EMBL" id="LAZR01038024">
    <property type="protein sequence ID" value="KKL20632.1"/>
    <property type="molecule type" value="Genomic_DNA"/>
</dbReference>
<evidence type="ECO:0000256" key="8">
    <source>
        <dbReference type="ARBA" id="ARBA00023136"/>
    </source>
</evidence>
<protein>
    <recommendedName>
        <fullName evidence="15">Penicillin-binding protein 2</fullName>
    </recommendedName>
</protein>
<sequence>MDPYLKPERGQREREGVRRGPPGRGHPIFAVLRALVILLFGILIVQLVRLQGINSDDYARRAEINALREVQIPPARGLILDREGRPLVTNTARFSAAIVPAHLPDRGEAGVYRQLERITGVSAEEIERKVMAGIEENGLFEPVIIKPDIDDETALMLRELQPVTPGLELLVQPTRHYLAGPLLAHVLGYVGPISQDEYEELKDRGYLLQGYIGKTGVELAYESVLRGRPGKKLIEVDALGRELRVISERRALDGSNPVLGIDLDLQKKVKETLQKYAAESDNAAAVVMDIRSGEILAMVSLPDFDTNMFSGPLSDEDLATLVDPPGKPLVNHAIAERYPPGSTFKTIVGAAALQEGIATANTTITSRGYITVQHEFNPNVVTPFYDWAALGALDFYGGIAMSSNVYFYYLAGGKADEGFRGLGENRLARYARAFGLGEPTGIDLFGESAGRVPDAQWKEEVKGEAWTIGDTYNFGIGQGDLEVTPL</sequence>
<evidence type="ECO:0000256" key="2">
    <source>
        <dbReference type="ARBA" id="ARBA00004236"/>
    </source>
</evidence>
<comment type="caution">
    <text evidence="14">The sequence shown here is derived from an EMBL/GenBank/DDBJ whole genome shotgun (WGS) entry which is preliminary data.</text>
</comment>
<keyword evidence="7 11" id="KW-1133">Transmembrane helix</keyword>
<dbReference type="Pfam" id="PF00905">
    <property type="entry name" value="Transpeptidase"/>
    <property type="match status" value="1"/>
</dbReference>
<dbReference type="AlphaFoldDB" id="A0A0F9C2Z3"/>
<evidence type="ECO:0000256" key="4">
    <source>
        <dbReference type="ARBA" id="ARBA00022692"/>
    </source>
</evidence>
<dbReference type="GO" id="GO:0071972">
    <property type="term" value="F:peptidoglycan L,D-transpeptidase activity"/>
    <property type="evidence" value="ECO:0007669"/>
    <property type="project" value="TreeGrafter"/>
</dbReference>
<dbReference type="InterPro" id="IPR050515">
    <property type="entry name" value="Beta-lactam/transpept"/>
</dbReference>
<keyword evidence="5" id="KW-0133">Cell shape</keyword>
<feature type="compositionally biased region" description="Basic and acidic residues" evidence="10">
    <location>
        <begin position="1"/>
        <end position="18"/>
    </location>
</feature>
<dbReference type="PANTHER" id="PTHR30627:SF2">
    <property type="entry name" value="PEPTIDOGLYCAN D,D-TRANSPEPTIDASE MRDA"/>
    <property type="match status" value="1"/>
</dbReference>
<evidence type="ECO:0000313" key="14">
    <source>
        <dbReference type="EMBL" id="KKL20632.1"/>
    </source>
</evidence>
<keyword evidence="8 11" id="KW-0472">Membrane</keyword>
<dbReference type="Gene3D" id="3.40.710.10">
    <property type="entry name" value="DD-peptidase/beta-lactamase superfamily"/>
    <property type="match status" value="1"/>
</dbReference>
<accession>A0A0F9C2Z3</accession>
<evidence type="ECO:0008006" key="15">
    <source>
        <dbReference type="Google" id="ProtNLM"/>
    </source>
</evidence>
<dbReference type="GO" id="GO:0009252">
    <property type="term" value="P:peptidoglycan biosynthetic process"/>
    <property type="evidence" value="ECO:0007669"/>
    <property type="project" value="UniProtKB-KW"/>
</dbReference>
<dbReference type="InterPro" id="IPR001460">
    <property type="entry name" value="PCN-bd_Tpept"/>
</dbReference>
<feature type="domain" description="Penicillin-binding protein dimerisation" evidence="13">
    <location>
        <begin position="72"/>
        <end position="246"/>
    </location>
</feature>
<proteinExistence type="predicted"/>
<feature type="transmembrane region" description="Helical" evidence="11">
    <location>
        <begin position="28"/>
        <end position="48"/>
    </location>
</feature>
<dbReference type="GO" id="GO:0071555">
    <property type="term" value="P:cell wall organization"/>
    <property type="evidence" value="ECO:0007669"/>
    <property type="project" value="UniProtKB-KW"/>
</dbReference>
<dbReference type="Gene3D" id="3.30.1390.30">
    <property type="entry name" value="Penicillin-binding protein 2a, domain 3"/>
    <property type="match status" value="1"/>
</dbReference>
<dbReference type="InterPro" id="IPR012338">
    <property type="entry name" value="Beta-lactam/transpept-like"/>
</dbReference>
<dbReference type="Gene3D" id="3.90.1310.10">
    <property type="entry name" value="Penicillin-binding protein 2a (Domain 2)"/>
    <property type="match status" value="1"/>
</dbReference>
<evidence type="ECO:0000259" key="13">
    <source>
        <dbReference type="Pfam" id="PF03717"/>
    </source>
</evidence>
<evidence type="ECO:0000256" key="10">
    <source>
        <dbReference type="SAM" id="MobiDB-lite"/>
    </source>
</evidence>
<comment type="subcellular location">
    <subcellularLocation>
        <location evidence="2">Cell membrane</location>
    </subcellularLocation>
    <subcellularLocation>
        <location evidence="1">Membrane</location>
        <topology evidence="1">Single-pass membrane protein</topology>
    </subcellularLocation>
</comment>
<evidence type="ECO:0000256" key="5">
    <source>
        <dbReference type="ARBA" id="ARBA00022960"/>
    </source>
</evidence>
<organism evidence="14">
    <name type="scientific">marine sediment metagenome</name>
    <dbReference type="NCBI Taxonomy" id="412755"/>
    <lineage>
        <taxon>unclassified sequences</taxon>
        <taxon>metagenomes</taxon>
        <taxon>ecological metagenomes</taxon>
    </lineage>
</organism>
<dbReference type="InterPro" id="IPR036138">
    <property type="entry name" value="PBP_dimer_sf"/>
</dbReference>
<feature type="domain" description="Penicillin-binding protein transpeptidase" evidence="12">
    <location>
        <begin position="284"/>
        <end position="486"/>
    </location>
</feature>
<keyword evidence="3" id="KW-1003">Cell membrane</keyword>
<evidence type="ECO:0000256" key="3">
    <source>
        <dbReference type="ARBA" id="ARBA00022475"/>
    </source>
</evidence>
<evidence type="ECO:0000256" key="7">
    <source>
        <dbReference type="ARBA" id="ARBA00022989"/>
    </source>
</evidence>